<dbReference type="EMBL" id="MIJD01000034">
    <property type="protein sequence ID" value="OPE55389.1"/>
    <property type="molecule type" value="Genomic_DNA"/>
</dbReference>
<sequence>MTGSERCDVSLTSYGRRTRHVWKTLETIGRGEVRPRRVVLWLDEESVTAELPRTLQRLTRRGLEVRACADYGPHKKYFPYIMECPLDGPLVTADDDVLYPRQWLKGLVSAHREDEVTAYRCRTISSMPYSSWALCTSTASSLDLLPTGVSGVIYPPKVLNALRERGDEFMRYCPRADDFWLHYAAVASGVETRQVSETAAEWWPSRPRQKGLWHENFANGGNDAISAEVARAWLVE</sequence>
<accession>A0A1T3WLU7</accession>
<dbReference type="SUPFAM" id="SSF53448">
    <property type="entry name" value="Nucleotide-diphospho-sugar transferases"/>
    <property type="match status" value="1"/>
</dbReference>
<gene>
    <name evidence="1" type="ORF">BV510_05360</name>
</gene>
<name>A0A1T3WLU7_9MYCO</name>
<dbReference type="Proteomes" id="UP000191039">
    <property type="component" value="Unassembled WGS sequence"/>
</dbReference>
<dbReference type="AlphaFoldDB" id="A0A1T3WLU7"/>
<reference evidence="1 2" key="1">
    <citation type="submission" date="2016-09" db="EMBL/GenBank/DDBJ databases">
        <title>genome sequences of unsequenced Mycobacteria.</title>
        <authorList>
            <person name="Greninger A.L."/>
            <person name="Jerome K.R."/>
            <person name="Mcnair B."/>
            <person name="Wallis C."/>
            <person name="Fang F."/>
        </authorList>
    </citation>
    <scope>NUCLEOTIDE SEQUENCE [LARGE SCALE GENOMIC DNA]</scope>
    <source>
        <strain evidence="1 2">BM1</strain>
    </source>
</reference>
<evidence type="ECO:0000313" key="1">
    <source>
        <dbReference type="EMBL" id="OPE55389.1"/>
    </source>
</evidence>
<proteinExistence type="predicted"/>
<organism evidence="1 2">
    <name type="scientific">Mycolicibacterium diernhoferi</name>
    <dbReference type="NCBI Taxonomy" id="1801"/>
    <lineage>
        <taxon>Bacteria</taxon>
        <taxon>Bacillati</taxon>
        <taxon>Actinomycetota</taxon>
        <taxon>Actinomycetes</taxon>
        <taxon>Mycobacteriales</taxon>
        <taxon>Mycobacteriaceae</taxon>
        <taxon>Mycolicibacterium</taxon>
    </lineage>
</organism>
<dbReference type="InterPro" id="IPR029044">
    <property type="entry name" value="Nucleotide-diphossugar_trans"/>
</dbReference>
<evidence type="ECO:0000313" key="2">
    <source>
        <dbReference type="Proteomes" id="UP000191039"/>
    </source>
</evidence>
<comment type="caution">
    <text evidence="1">The sequence shown here is derived from an EMBL/GenBank/DDBJ whole genome shotgun (WGS) entry which is preliminary data.</text>
</comment>
<protein>
    <recommendedName>
        <fullName evidence="3">Glycosyltransferase</fullName>
    </recommendedName>
</protein>
<evidence type="ECO:0008006" key="3">
    <source>
        <dbReference type="Google" id="ProtNLM"/>
    </source>
</evidence>